<protein>
    <submittedName>
        <fullName evidence="1">Uncharacterized protein</fullName>
    </submittedName>
</protein>
<evidence type="ECO:0000313" key="1">
    <source>
        <dbReference type="EMBL" id="OAQ32681.1"/>
    </source>
</evidence>
<evidence type="ECO:0000313" key="2">
    <source>
        <dbReference type="Proteomes" id="UP000078512"/>
    </source>
</evidence>
<organism evidence="1 2">
    <name type="scientific">Linnemannia elongata AG-77</name>
    <dbReference type="NCBI Taxonomy" id="1314771"/>
    <lineage>
        <taxon>Eukaryota</taxon>
        <taxon>Fungi</taxon>
        <taxon>Fungi incertae sedis</taxon>
        <taxon>Mucoromycota</taxon>
        <taxon>Mortierellomycotina</taxon>
        <taxon>Mortierellomycetes</taxon>
        <taxon>Mortierellales</taxon>
        <taxon>Mortierellaceae</taxon>
        <taxon>Linnemannia</taxon>
    </lineage>
</organism>
<dbReference type="EMBL" id="KV442024">
    <property type="protein sequence ID" value="OAQ32681.1"/>
    <property type="molecule type" value="Genomic_DNA"/>
</dbReference>
<dbReference type="Proteomes" id="UP000078512">
    <property type="component" value="Unassembled WGS sequence"/>
</dbReference>
<name>A0A197K7K1_9FUNG</name>
<accession>A0A197K7K1</accession>
<reference evidence="1 2" key="1">
    <citation type="submission" date="2016-05" db="EMBL/GenBank/DDBJ databases">
        <title>Genome sequencing reveals origins of a unique bacterial endosymbiosis in the earliest lineages of terrestrial Fungi.</title>
        <authorList>
            <consortium name="DOE Joint Genome Institute"/>
            <person name="Uehling J."/>
            <person name="Gryganskyi A."/>
            <person name="Hameed K."/>
            <person name="Tschaplinski T."/>
            <person name="Misztal P."/>
            <person name="Wu S."/>
            <person name="Desiro A."/>
            <person name="Vande Pol N."/>
            <person name="Du Z.-Y."/>
            <person name="Zienkiewicz A."/>
            <person name="Zienkiewicz K."/>
            <person name="Morin E."/>
            <person name="Tisserant E."/>
            <person name="Splivallo R."/>
            <person name="Hainaut M."/>
            <person name="Henrissat B."/>
            <person name="Ohm R."/>
            <person name="Kuo A."/>
            <person name="Yan J."/>
            <person name="Lipzen A."/>
            <person name="Nolan M."/>
            <person name="Labutti K."/>
            <person name="Barry K."/>
            <person name="Goldstein A."/>
            <person name="Labbe J."/>
            <person name="Schadt C."/>
            <person name="Tuskan G."/>
            <person name="Grigoriev I."/>
            <person name="Martin F."/>
            <person name="Vilgalys R."/>
            <person name="Bonito G."/>
        </authorList>
    </citation>
    <scope>NUCLEOTIDE SEQUENCE [LARGE SCALE GENOMIC DNA]</scope>
    <source>
        <strain evidence="1 2">AG-77</strain>
    </source>
</reference>
<sequence length="229" mass="25758">MTSGKQNKSPCKMSFNCHRNYHILRPSPKYAQILAFGTQRRQKQATAREKSRISEHTFGLFLIFQRPVSFLGDITYRSEDRIFLRLGQDERGKNAGSFVGNGKHPLQEVEKVKKNDSIEVVIIYADRNDDPSHLAHANITVPRVGATEPLALETSEKVVMHAYEVLDMTHGYDLLIGLDTVFIFGFGTIGLPGLGKDAKHFAPHPLEDNYEALVPIQIQEAEKTQLSLL</sequence>
<proteinExistence type="predicted"/>
<keyword evidence="2" id="KW-1185">Reference proteome</keyword>
<gene>
    <name evidence="1" type="ORF">K457DRAFT_123295</name>
</gene>
<dbReference type="OrthoDB" id="2403861at2759"/>
<dbReference type="AlphaFoldDB" id="A0A197K7K1"/>